<dbReference type="GO" id="GO:0005739">
    <property type="term" value="C:mitochondrion"/>
    <property type="evidence" value="ECO:0007669"/>
    <property type="project" value="UniProtKB-SubCell"/>
</dbReference>
<name>A0A8C2AIW0_CYPCA</name>
<gene>
    <name evidence="11" type="primary">LOC122134165</name>
</gene>
<dbReference type="InterPro" id="IPR045004">
    <property type="entry name" value="ECH_dom"/>
</dbReference>
<evidence type="ECO:0000256" key="9">
    <source>
        <dbReference type="RuleBase" id="RU369070"/>
    </source>
</evidence>
<dbReference type="PANTHER" id="PTHR43176:SF3">
    <property type="entry name" value="3-HYDROXYISOBUTYRYL-COA HYDROLASE, MITOCHONDRIAL"/>
    <property type="match status" value="1"/>
</dbReference>
<accession>A0A8C2AIW0</accession>
<evidence type="ECO:0000256" key="7">
    <source>
        <dbReference type="ARBA" id="ARBA00023128"/>
    </source>
</evidence>
<dbReference type="GO" id="GO:0006574">
    <property type="term" value="P:L-valine catabolic process"/>
    <property type="evidence" value="ECO:0007669"/>
    <property type="project" value="UniProtKB-UniRule"/>
</dbReference>
<protein>
    <recommendedName>
        <fullName evidence="9">3-hydroxyisobutyryl-CoA hydrolase</fullName>
        <shortName evidence="9">HIB-CoA hydrolase</shortName>
        <shortName evidence="9">HIBYL-CoA-H</shortName>
        <ecNumber evidence="9">3.1.2.4</ecNumber>
    </recommendedName>
    <alternativeName>
        <fullName evidence="9">3-hydroxyisobutyryl-coenzyme A hydrolase</fullName>
    </alternativeName>
</protein>
<dbReference type="UniPathway" id="UPA00362"/>
<dbReference type="InterPro" id="IPR032259">
    <property type="entry name" value="HIBYL-CoA-H"/>
</dbReference>
<reference evidence="11" key="1">
    <citation type="submission" date="2025-08" db="UniProtKB">
        <authorList>
            <consortium name="Ensembl"/>
        </authorList>
    </citation>
    <scope>IDENTIFICATION</scope>
</reference>
<evidence type="ECO:0000259" key="10">
    <source>
        <dbReference type="Pfam" id="PF16113"/>
    </source>
</evidence>
<comment type="pathway">
    <text evidence="3 9">Amino-acid degradation; L-valine degradation.</text>
</comment>
<comment type="catalytic activity">
    <reaction evidence="1 9">
        <text>3-hydroxy-2-methylpropanoyl-CoA + H2O = 3-hydroxy-2-methylpropanoate + CoA + H(+)</text>
        <dbReference type="Rhea" id="RHEA:20888"/>
        <dbReference type="ChEBI" id="CHEBI:11805"/>
        <dbReference type="ChEBI" id="CHEBI:15377"/>
        <dbReference type="ChEBI" id="CHEBI:15378"/>
        <dbReference type="ChEBI" id="CHEBI:57287"/>
        <dbReference type="ChEBI" id="CHEBI:57340"/>
        <dbReference type="EC" id="3.1.2.4"/>
    </reaction>
</comment>
<dbReference type="GO" id="GO:0003860">
    <property type="term" value="F:3-hydroxyisobutyryl-CoA hydrolase activity"/>
    <property type="evidence" value="ECO:0007669"/>
    <property type="project" value="UniProtKB-UniRule"/>
</dbReference>
<dbReference type="AlphaFoldDB" id="A0A8C2AIW0"/>
<comment type="similarity">
    <text evidence="4 9">Belongs to the enoyl-CoA hydratase/isomerase family.</text>
</comment>
<dbReference type="PANTHER" id="PTHR43176">
    <property type="entry name" value="3-HYDROXYISOBUTYRYL-COA HYDROLASE-RELATED"/>
    <property type="match status" value="1"/>
</dbReference>
<dbReference type="InterPro" id="IPR029045">
    <property type="entry name" value="ClpP/crotonase-like_dom_sf"/>
</dbReference>
<dbReference type="CDD" id="cd06558">
    <property type="entry name" value="crotonase-like"/>
    <property type="match status" value="1"/>
</dbReference>
<evidence type="ECO:0000256" key="6">
    <source>
        <dbReference type="ARBA" id="ARBA00022801"/>
    </source>
</evidence>
<evidence type="ECO:0000313" key="12">
    <source>
        <dbReference type="Proteomes" id="UP000694700"/>
    </source>
</evidence>
<comment type="subcellular location">
    <subcellularLocation>
        <location evidence="2 9">Mitochondrion</location>
    </subcellularLocation>
</comment>
<dbReference type="SUPFAM" id="SSF52096">
    <property type="entry name" value="ClpP/crotonase"/>
    <property type="match status" value="1"/>
</dbReference>
<keyword evidence="6 9" id="KW-0378">Hydrolase</keyword>
<evidence type="ECO:0000256" key="5">
    <source>
        <dbReference type="ARBA" id="ARBA00022456"/>
    </source>
</evidence>
<proteinExistence type="inferred from homology"/>
<evidence type="ECO:0000256" key="2">
    <source>
        <dbReference type="ARBA" id="ARBA00004173"/>
    </source>
</evidence>
<dbReference type="Proteomes" id="UP000694700">
    <property type="component" value="Unplaced"/>
</dbReference>
<dbReference type="NCBIfam" id="NF004127">
    <property type="entry name" value="PRK05617.1"/>
    <property type="match status" value="1"/>
</dbReference>
<organism evidence="11 12">
    <name type="scientific">Cyprinus carpio</name>
    <name type="common">Common carp</name>
    <dbReference type="NCBI Taxonomy" id="7962"/>
    <lineage>
        <taxon>Eukaryota</taxon>
        <taxon>Metazoa</taxon>
        <taxon>Chordata</taxon>
        <taxon>Craniata</taxon>
        <taxon>Vertebrata</taxon>
        <taxon>Euteleostomi</taxon>
        <taxon>Actinopterygii</taxon>
        <taxon>Neopterygii</taxon>
        <taxon>Teleostei</taxon>
        <taxon>Ostariophysi</taxon>
        <taxon>Cypriniformes</taxon>
        <taxon>Cyprinidae</taxon>
        <taxon>Cyprininae</taxon>
        <taxon>Cyprinus</taxon>
    </lineage>
</organism>
<dbReference type="Pfam" id="PF16113">
    <property type="entry name" value="ECH_2"/>
    <property type="match status" value="1"/>
</dbReference>
<keyword evidence="5" id="KW-0101">Branched-chain amino acid catabolism</keyword>
<dbReference type="Gene3D" id="3.90.226.10">
    <property type="entry name" value="2-enoyl-CoA Hydratase, Chain A, domain 1"/>
    <property type="match status" value="1"/>
</dbReference>
<evidence type="ECO:0000256" key="8">
    <source>
        <dbReference type="ARBA" id="ARBA00024871"/>
    </source>
</evidence>
<evidence type="ECO:0000313" key="11">
    <source>
        <dbReference type="Ensembl" id="ENSCCRP00015106209.1"/>
    </source>
</evidence>
<dbReference type="FunFam" id="3.90.226.10:FF:000026">
    <property type="entry name" value="3-hydroxyisobutyryl-CoA hydrolase, mitochondrial"/>
    <property type="match status" value="1"/>
</dbReference>
<evidence type="ECO:0000256" key="4">
    <source>
        <dbReference type="ARBA" id="ARBA00005254"/>
    </source>
</evidence>
<dbReference type="Ensembl" id="ENSCCRT00015109599.1">
    <property type="protein sequence ID" value="ENSCCRP00015106209.1"/>
    <property type="gene ID" value="ENSCCRG00015042233.1"/>
</dbReference>
<evidence type="ECO:0000256" key="3">
    <source>
        <dbReference type="ARBA" id="ARBA00005109"/>
    </source>
</evidence>
<evidence type="ECO:0000256" key="1">
    <source>
        <dbReference type="ARBA" id="ARBA00001709"/>
    </source>
</evidence>
<comment type="function">
    <text evidence="8">Hydrolyzes 3-hydroxyisobutyryl-CoA (HIBYL-CoA), a saline catabolite. Has high activity toward isobutyryl-CoA. Could be an isobutyryl-CoA dehydrogenase that functions in valine catabolism. Also hydrolyzes 3-hydroxypropanoyl-CoA.</text>
</comment>
<sequence length="365" mass="40326">EAGPQWRQGETSVCTLIQNITGSEVLFEKVGNAGVITLNRPKALNALNLTMIRHIYPQLKKWDKDSETDLVIIKGAGEKAFCAGGDIRAVTEAGKAGDSLAQDFFREEYILNNTIGTYQKPYVALIDGITMGGGVGLSVHGQFRVATEKTLFAMPETGIGLFPDVGGGYFLPRLQGKLGLFLALTGIRLKGRDVQRVGLATHFVQSDKVIYIETDQYTGKFIRKYLAILRLQRYSTGQINGSFPCIGLVNRYSGSVEEIMENLKKDGSAFALKQTETLSKMSPTSLKLTFRQIQEGARMSLQEVLVMEYRLSQACMRGHDFYEGVRAVLIDKDQSPKWKPSTLSGVSEQAIEECFSSLGERDLKL</sequence>
<dbReference type="EC" id="3.1.2.4" evidence="9"/>
<keyword evidence="7 9" id="KW-0496">Mitochondrion</keyword>
<feature type="domain" description="Enoyl-CoA hydratase/isomerase" evidence="10">
    <location>
        <begin position="34"/>
        <end position="355"/>
    </location>
</feature>